<reference evidence="3 4" key="1">
    <citation type="submission" date="2015-12" db="EMBL/GenBank/DDBJ databases">
        <title>Draft genome of Thermovenabulum gondwanense isolated from a red thermophilic microbial mat colonisisng an outflow channel of a bore well.</title>
        <authorList>
            <person name="Patel B.K."/>
        </authorList>
    </citation>
    <scope>NUCLEOTIDE SEQUENCE [LARGE SCALE GENOMIC DNA]</scope>
    <source>
        <strain evidence="3 4">R270</strain>
    </source>
</reference>
<name>A0A161PSI1_9FIRM</name>
<evidence type="ECO:0000313" key="4">
    <source>
        <dbReference type="Proteomes" id="UP000075737"/>
    </source>
</evidence>
<evidence type="ECO:0000313" key="3">
    <source>
        <dbReference type="EMBL" id="KYO63967.1"/>
    </source>
</evidence>
<protein>
    <recommendedName>
        <fullName evidence="2">VWFA domain-containing protein</fullName>
    </recommendedName>
</protein>
<dbReference type="PANTHER" id="PTHR35023">
    <property type="entry name" value="CHELATASE-RELATED"/>
    <property type="match status" value="1"/>
</dbReference>
<dbReference type="InterPro" id="IPR036465">
    <property type="entry name" value="vWFA_dom_sf"/>
</dbReference>
<dbReference type="InterPro" id="IPR002035">
    <property type="entry name" value="VWF_A"/>
</dbReference>
<dbReference type="RefSeq" id="WP_245641389.1">
    <property type="nucleotide sequence ID" value="NZ_LOHZ01000045.1"/>
</dbReference>
<dbReference type="Pfam" id="PF13519">
    <property type="entry name" value="VWA_2"/>
    <property type="match status" value="1"/>
</dbReference>
<accession>A0A161PSI1</accession>
<dbReference type="PROSITE" id="PS50234">
    <property type="entry name" value="VWFA"/>
    <property type="match status" value="1"/>
</dbReference>
<feature type="domain" description="VWFA" evidence="2">
    <location>
        <begin position="369"/>
        <end position="543"/>
    </location>
</feature>
<organism evidence="3 4">
    <name type="scientific">Thermovenabulum gondwanense</name>
    <dbReference type="NCBI Taxonomy" id="520767"/>
    <lineage>
        <taxon>Bacteria</taxon>
        <taxon>Bacillati</taxon>
        <taxon>Bacillota</taxon>
        <taxon>Clostridia</taxon>
        <taxon>Thermosediminibacterales</taxon>
        <taxon>Thermosediminibacteraceae</taxon>
        <taxon>Thermovenabulum</taxon>
    </lineage>
</organism>
<dbReference type="AlphaFoldDB" id="A0A161PSI1"/>
<feature type="coiled-coil region" evidence="1">
    <location>
        <begin position="234"/>
        <end position="294"/>
    </location>
</feature>
<proteinExistence type="predicted"/>
<keyword evidence="1" id="KW-0175">Coiled coil</keyword>
<sequence length="543" mass="61685">MNPLSMKLIDEFNKGNGVRIGETCCASKRVHVISPEKPQVIKVIKNQDAGVIFYKREKENEIIHLDIFHELKEVNVKMLAKCLIELLLKKNKGDIMNYIDVQTGTGGGRLTGSLDYGQTETLKKNHLNHVHLALMLKDEDLDLLIEIVRAVENFLTGQKVEIRKIEKVVNEVGNSPVDLSPYMSVTDSFLKGKERRGESYRENFENAVEMMEFLGSLKELEEILENLSSGGENLNLLKKKYADVESIIEKLKNSNFIEKSEKGITLSRKGEEFKKFIIENYKELELILKRLIKNIKITRGGVSAKKHFELRKKGISFSSKINKGDWMEEIDIPETIKNAMVRSFQQKQKFYIEPKDIILNKRLGEKEQDICLIIDASASMNGNRLRSAKFLAKHILLTAKKRVAVLAFQDKEVKLYVPYTKNFTNLDTGLSSMISSGLTPLALAIEKGFEYMNAKKLKNPLMILITDGIPTVPLWSNDPLKDSINAAEKISKKKIDFFCIGLQPNKDCLSKITKAAKGKLYVVEELRKDDLLYALVKSGKIIK</sequence>
<evidence type="ECO:0000256" key="1">
    <source>
        <dbReference type="SAM" id="Coils"/>
    </source>
</evidence>
<dbReference type="InterPro" id="IPR052989">
    <property type="entry name" value="Mg-chelatase_DI-like"/>
</dbReference>
<dbReference type="SUPFAM" id="SSF53300">
    <property type="entry name" value="vWA-like"/>
    <property type="match status" value="1"/>
</dbReference>
<dbReference type="EMBL" id="LOHZ01000045">
    <property type="protein sequence ID" value="KYO63967.1"/>
    <property type="molecule type" value="Genomic_DNA"/>
</dbReference>
<keyword evidence="4" id="KW-1185">Reference proteome</keyword>
<gene>
    <name evidence="3" type="ORF">ATZ99_22100</name>
</gene>
<dbReference type="Proteomes" id="UP000075737">
    <property type="component" value="Unassembled WGS sequence"/>
</dbReference>
<dbReference type="Gene3D" id="3.40.50.410">
    <property type="entry name" value="von Willebrand factor, type A domain"/>
    <property type="match status" value="1"/>
</dbReference>
<dbReference type="SMART" id="SM00327">
    <property type="entry name" value="VWA"/>
    <property type="match status" value="1"/>
</dbReference>
<evidence type="ECO:0000259" key="2">
    <source>
        <dbReference type="PROSITE" id="PS50234"/>
    </source>
</evidence>
<comment type="caution">
    <text evidence="3">The sequence shown here is derived from an EMBL/GenBank/DDBJ whole genome shotgun (WGS) entry which is preliminary data.</text>
</comment>
<dbReference type="PANTHER" id="PTHR35023:SF1">
    <property type="entry name" value="MG-PROTOPORPHYRIN IX CHELATASE"/>
    <property type="match status" value="1"/>
</dbReference>
<dbReference type="STRING" id="520767.ATZ99_22100"/>